<gene>
    <name evidence="1" type="ORF">ACFO0C_16130</name>
</gene>
<proteinExistence type="predicted"/>
<protein>
    <submittedName>
        <fullName evidence="1">Uncharacterized protein</fullName>
    </submittedName>
</protein>
<evidence type="ECO:0000313" key="2">
    <source>
        <dbReference type="Proteomes" id="UP001595867"/>
    </source>
</evidence>
<name>A0ABV8IVX3_9ACTN</name>
<reference evidence="2" key="1">
    <citation type="journal article" date="2019" name="Int. J. Syst. Evol. Microbiol.">
        <title>The Global Catalogue of Microorganisms (GCM) 10K type strain sequencing project: providing services to taxonomists for standard genome sequencing and annotation.</title>
        <authorList>
            <consortium name="The Broad Institute Genomics Platform"/>
            <consortium name="The Broad Institute Genome Sequencing Center for Infectious Disease"/>
            <person name="Wu L."/>
            <person name="Ma J."/>
        </authorList>
    </citation>
    <scope>NUCLEOTIDE SEQUENCE [LARGE SCALE GENOMIC DNA]</scope>
    <source>
        <strain evidence="2">TBRC 5832</strain>
    </source>
</reference>
<evidence type="ECO:0000313" key="1">
    <source>
        <dbReference type="EMBL" id="MFC4066463.1"/>
    </source>
</evidence>
<organism evidence="1 2">
    <name type="scientific">Actinoplanes subglobosus</name>
    <dbReference type="NCBI Taxonomy" id="1547892"/>
    <lineage>
        <taxon>Bacteria</taxon>
        <taxon>Bacillati</taxon>
        <taxon>Actinomycetota</taxon>
        <taxon>Actinomycetes</taxon>
        <taxon>Micromonosporales</taxon>
        <taxon>Micromonosporaceae</taxon>
        <taxon>Actinoplanes</taxon>
    </lineage>
</organism>
<keyword evidence="2" id="KW-1185">Reference proteome</keyword>
<dbReference type="Proteomes" id="UP001595867">
    <property type="component" value="Unassembled WGS sequence"/>
</dbReference>
<dbReference type="RefSeq" id="WP_378067431.1">
    <property type="nucleotide sequence ID" value="NZ_JBHSBL010000015.1"/>
</dbReference>
<sequence>MGSITSWGRLEPQPFDPELGGLAARIGDPLWMLSRQWQTGEWQGEDAGSPVGVRMAYETTPVTRYQAGPAASVPLTGDRPWERLAEQPTGVPRQDRRTAATGGRRFLDLLGPLADRYGDQLSRDLPLRALAAGDEADDRSRRVVALLAGRVPDGYALFAALTGAGLPDTVEIRKEDREAVRRIAVDWLSWFGPRVSPDEAGGGWEPQRLAHRFRLAAPVPGGETVLSAPAYRDRRVDWTDFDVVPGDELGAAKDAPVTTGELATLPTGLLFPGMPAPRWWEFEDAVLDFGRVSAAPEDLGRLLLVEFAFVYGNDFHPLPLPVPAGALGRVTSLEVTNSFGETVTIPAASTVDPGWGMFGLTGDDQGWILVPATAADVMDGEPVEEVLFSRDEMANLGWAVEQRAVGASGWTVRRRETRPSEDPGPPAADAVARYRLMTPVPPHWLPLRPVDGGTRLELAGPAPLGDLLTAVAGTGLTSAELPRSGRLVTRRARRARWSDGGTHVWTAHEVRAGRGESTAGLTFDTIERS</sequence>
<accession>A0ABV8IVX3</accession>
<comment type="caution">
    <text evidence="1">The sequence shown here is derived from an EMBL/GenBank/DDBJ whole genome shotgun (WGS) entry which is preliminary data.</text>
</comment>
<dbReference type="EMBL" id="JBHSBL010000015">
    <property type="protein sequence ID" value="MFC4066463.1"/>
    <property type="molecule type" value="Genomic_DNA"/>
</dbReference>